<evidence type="ECO:0000313" key="19">
    <source>
        <dbReference type="Proteomes" id="UP000700596"/>
    </source>
</evidence>
<keyword evidence="18" id="KW-0378">Hydrolase</keyword>
<name>A0A9P9EEG1_9PLEO</name>
<comment type="caution">
    <text evidence="18">The sequence shown here is derived from an EMBL/GenBank/DDBJ whole genome shotgun (WGS) entry which is preliminary data.</text>
</comment>
<keyword evidence="5 16" id="KW-0732">Signal</keyword>
<feature type="chain" id="PRO_5040203221" description="lytic cellulose monooxygenase (C4-dehydrogenating)" evidence="16">
    <location>
        <begin position="20"/>
        <end position="249"/>
    </location>
</feature>
<evidence type="ECO:0000256" key="12">
    <source>
        <dbReference type="ARBA" id="ARBA00023326"/>
    </source>
</evidence>
<keyword evidence="7" id="KW-0560">Oxidoreductase</keyword>
<reference evidence="18" key="1">
    <citation type="journal article" date="2021" name="Nat. Commun.">
        <title>Genetic determinants of endophytism in the Arabidopsis root mycobiome.</title>
        <authorList>
            <person name="Mesny F."/>
            <person name="Miyauchi S."/>
            <person name="Thiergart T."/>
            <person name="Pickel B."/>
            <person name="Atanasova L."/>
            <person name="Karlsson M."/>
            <person name="Huettel B."/>
            <person name="Barry K.W."/>
            <person name="Haridas S."/>
            <person name="Chen C."/>
            <person name="Bauer D."/>
            <person name="Andreopoulos W."/>
            <person name="Pangilinan J."/>
            <person name="LaButti K."/>
            <person name="Riley R."/>
            <person name="Lipzen A."/>
            <person name="Clum A."/>
            <person name="Drula E."/>
            <person name="Henrissat B."/>
            <person name="Kohler A."/>
            <person name="Grigoriev I.V."/>
            <person name="Martin F.M."/>
            <person name="Hacquard S."/>
        </authorList>
    </citation>
    <scope>NUCLEOTIDE SEQUENCE</scope>
    <source>
        <strain evidence="18">MPI-CAGE-CH-0243</strain>
    </source>
</reference>
<dbReference type="Pfam" id="PF03443">
    <property type="entry name" value="AA9"/>
    <property type="match status" value="1"/>
</dbReference>
<gene>
    <name evidence="18" type="ORF">B0J11DRAFT_597268</name>
</gene>
<keyword evidence="9" id="KW-0503">Monooxygenase</keyword>
<evidence type="ECO:0000256" key="10">
    <source>
        <dbReference type="ARBA" id="ARBA00023157"/>
    </source>
</evidence>
<evidence type="ECO:0000256" key="6">
    <source>
        <dbReference type="ARBA" id="ARBA00023001"/>
    </source>
</evidence>
<organism evidence="18 19">
    <name type="scientific">Dendryphion nanum</name>
    <dbReference type="NCBI Taxonomy" id="256645"/>
    <lineage>
        <taxon>Eukaryota</taxon>
        <taxon>Fungi</taxon>
        <taxon>Dikarya</taxon>
        <taxon>Ascomycota</taxon>
        <taxon>Pezizomycotina</taxon>
        <taxon>Dothideomycetes</taxon>
        <taxon>Pleosporomycetidae</taxon>
        <taxon>Pleosporales</taxon>
        <taxon>Torulaceae</taxon>
        <taxon>Dendryphion</taxon>
    </lineage>
</organism>
<feature type="signal peptide" evidence="16">
    <location>
        <begin position="1"/>
        <end position="19"/>
    </location>
</feature>
<comment type="subcellular location">
    <subcellularLocation>
        <location evidence="2">Secreted</location>
    </subcellularLocation>
</comment>
<dbReference type="InterPro" id="IPR005103">
    <property type="entry name" value="AA9_LPMO"/>
</dbReference>
<feature type="domain" description="Auxiliary Activity family 9 catalytic" evidence="17">
    <location>
        <begin position="20"/>
        <end position="227"/>
    </location>
</feature>
<evidence type="ECO:0000259" key="17">
    <source>
        <dbReference type="Pfam" id="PF03443"/>
    </source>
</evidence>
<comment type="similarity">
    <text evidence="13">Belongs to the polysaccharide monooxygenase AA9 family.</text>
</comment>
<evidence type="ECO:0000256" key="8">
    <source>
        <dbReference type="ARBA" id="ARBA00023008"/>
    </source>
</evidence>
<dbReference type="AlphaFoldDB" id="A0A9P9EEG1"/>
<dbReference type="EC" id="1.14.99.56" evidence="15"/>
<protein>
    <recommendedName>
        <fullName evidence="15">lytic cellulose monooxygenase (C4-dehydrogenating)</fullName>
        <ecNumber evidence="15">1.14.99.56</ecNumber>
    </recommendedName>
</protein>
<sequence>MLPVSVFFSIALATHGALAHWTWPVFLINGEASKDWQYIRDIANNEPDPTYDSKIDPLYAADSFSNTNFTCGREAFRAAPTTRTALVSVGSELGFQFNGAHTGQGLFHPGPTQVYMAKVPAGKTITTFTGYEDEAKWFKVASFAQKSDTAWATFNQPEVRFKLPKTTPSGDYLVRIESIYPVQEFQYAQFFISCAQITVEGPGGGNPTDFIKFPGGYKETDPGIALSEEHVIWKNLSTYVAPGPKVWTG</sequence>
<evidence type="ECO:0000256" key="13">
    <source>
        <dbReference type="ARBA" id="ARBA00044502"/>
    </source>
</evidence>
<dbReference type="Proteomes" id="UP000700596">
    <property type="component" value="Unassembled WGS sequence"/>
</dbReference>
<evidence type="ECO:0000256" key="15">
    <source>
        <dbReference type="ARBA" id="ARBA00047174"/>
    </source>
</evidence>
<evidence type="ECO:0000256" key="4">
    <source>
        <dbReference type="ARBA" id="ARBA00022723"/>
    </source>
</evidence>
<evidence type="ECO:0000256" key="14">
    <source>
        <dbReference type="ARBA" id="ARBA00045077"/>
    </source>
</evidence>
<evidence type="ECO:0000256" key="2">
    <source>
        <dbReference type="ARBA" id="ARBA00004613"/>
    </source>
</evidence>
<dbReference type="Gene3D" id="2.70.50.70">
    <property type="match status" value="1"/>
</dbReference>
<keyword evidence="6" id="KW-0136">Cellulose degradation</keyword>
<dbReference type="OrthoDB" id="6038816at2759"/>
<keyword evidence="10" id="KW-1015">Disulfide bond</keyword>
<keyword evidence="11" id="KW-0119">Carbohydrate metabolism</keyword>
<dbReference type="GO" id="GO:0030245">
    <property type="term" value="P:cellulose catabolic process"/>
    <property type="evidence" value="ECO:0007669"/>
    <property type="project" value="UniProtKB-KW"/>
</dbReference>
<accession>A0A9P9EEG1</accession>
<evidence type="ECO:0000256" key="5">
    <source>
        <dbReference type="ARBA" id="ARBA00022729"/>
    </source>
</evidence>
<dbReference type="InterPro" id="IPR049892">
    <property type="entry name" value="AA9"/>
</dbReference>
<dbReference type="EMBL" id="JAGMWT010000002">
    <property type="protein sequence ID" value="KAH7135983.1"/>
    <property type="molecule type" value="Genomic_DNA"/>
</dbReference>
<evidence type="ECO:0000256" key="1">
    <source>
        <dbReference type="ARBA" id="ARBA00001973"/>
    </source>
</evidence>
<comment type="cofactor">
    <cofactor evidence="1">
        <name>Cu(2+)</name>
        <dbReference type="ChEBI" id="CHEBI:29036"/>
    </cofactor>
</comment>
<keyword evidence="12" id="KW-0624">Polysaccharide degradation</keyword>
<evidence type="ECO:0000256" key="7">
    <source>
        <dbReference type="ARBA" id="ARBA00023002"/>
    </source>
</evidence>
<keyword evidence="4" id="KW-0479">Metal-binding</keyword>
<evidence type="ECO:0000256" key="9">
    <source>
        <dbReference type="ARBA" id="ARBA00023033"/>
    </source>
</evidence>
<dbReference type="GO" id="GO:0005576">
    <property type="term" value="C:extracellular region"/>
    <property type="evidence" value="ECO:0007669"/>
    <property type="project" value="UniProtKB-SubCell"/>
</dbReference>
<dbReference type="GO" id="GO:0004497">
    <property type="term" value="F:monooxygenase activity"/>
    <property type="evidence" value="ECO:0007669"/>
    <property type="project" value="UniProtKB-KW"/>
</dbReference>
<dbReference type="GO" id="GO:0046872">
    <property type="term" value="F:metal ion binding"/>
    <property type="evidence" value="ECO:0007669"/>
    <property type="project" value="UniProtKB-KW"/>
</dbReference>
<keyword evidence="3" id="KW-0964">Secreted</keyword>
<evidence type="ECO:0000313" key="18">
    <source>
        <dbReference type="EMBL" id="KAH7135983.1"/>
    </source>
</evidence>
<evidence type="ECO:0000256" key="11">
    <source>
        <dbReference type="ARBA" id="ARBA00023277"/>
    </source>
</evidence>
<dbReference type="CDD" id="cd21175">
    <property type="entry name" value="LPMO_AA9"/>
    <property type="match status" value="1"/>
</dbReference>
<keyword evidence="19" id="KW-1185">Reference proteome</keyword>
<dbReference type="PANTHER" id="PTHR33353:SF10">
    <property type="entry name" value="ENDO-BETA-1,4-GLUCANASE D"/>
    <property type="match status" value="1"/>
</dbReference>
<evidence type="ECO:0000256" key="3">
    <source>
        <dbReference type="ARBA" id="ARBA00022525"/>
    </source>
</evidence>
<dbReference type="GO" id="GO:0016787">
    <property type="term" value="F:hydrolase activity"/>
    <property type="evidence" value="ECO:0007669"/>
    <property type="project" value="UniProtKB-KW"/>
</dbReference>
<evidence type="ECO:0000256" key="16">
    <source>
        <dbReference type="SAM" id="SignalP"/>
    </source>
</evidence>
<proteinExistence type="inferred from homology"/>
<keyword evidence="8" id="KW-0186">Copper</keyword>
<comment type="catalytic activity">
    <reaction evidence="14">
        <text>[(1-&gt;4)-beta-D-glucosyl]n+m + reduced acceptor + O2 = 4-dehydro-beta-D-glucosyl-[(1-&gt;4)-beta-D-glucosyl]n-1 + [(1-&gt;4)-beta-D-glucosyl]m + acceptor + H2O.</text>
        <dbReference type="EC" id="1.14.99.56"/>
    </reaction>
</comment>
<dbReference type="PANTHER" id="PTHR33353">
    <property type="entry name" value="PUTATIVE (AFU_ORTHOLOGUE AFUA_1G12560)-RELATED"/>
    <property type="match status" value="1"/>
</dbReference>